<dbReference type="RefSeq" id="WP_192460775.1">
    <property type="nucleotide sequence ID" value="NZ_JACYFJ010000001.1"/>
</dbReference>
<dbReference type="InterPro" id="IPR043744">
    <property type="entry name" value="DUF5689"/>
</dbReference>
<keyword evidence="4" id="KW-1185">Reference proteome</keyword>
<dbReference type="Pfam" id="PF00932">
    <property type="entry name" value="LTD"/>
    <property type="match status" value="1"/>
</dbReference>
<accession>A0ABV8JR97</accession>
<feature type="region of interest" description="Disordered" evidence="1">
    <location>
        <begin position="426"/>
        <end position="449"/>
    </location>
</feature>
<proteinExistence type="predicted"/>
<evidence type="ECO:0000313" key="4">
    <source>
        <dbReference type="Proteomes" id="UP001595814"/>
    </source>
</evidence>
<evidence type="ECO:0000313" key="3">
    <source>
        <dbReference type="EMBL" id="MFC4095557.1"/>
    </source>
</evidence>
<dbReference type="Pfam" id="PF18942">
    <property type="entry name" value="DUF5689"/>
    <property type="match status" value="1"/>
</dbReference>
<organism evidence="3 4">
    <name type="scientific">Euzebyella saccharophila</name>
    <dbReference type="NCBI Taxonomy" id="679664"/>
    <lineage>
        <taxon>Bacteria</taxon>
        <taxon>Pseudomonadati</taxon>
        <taxon>Bacteroidota</taxon>
        <taxon>Flavobacteriia</taxon>
        <taxon>Flavobacteriales</taxon>
        <taxon>Flavobacteriaceae</taxon>
        <taxon>Euzebyella</taxon>
    </lineage>
</organism>
<sequence>MIRFFEYILLVIVFATCFLSCNREYDPPKSECDENIMANATYTEIKELYIDETIQIQEDLIIEGFVISSDEEGNFFSVLHIQDAVANPKEAFQIEIDIRDSHLLYPIGSKVFIKLKGLYLGKSGDVYKLGATFESFGNVSVGRLPANVVDEHIIPSCDDPSIIQPVKISIERLNEYPSGILVSLDSLEFVEEELLLPFANEAEETVRTLINCDDQIISLVNSGYSDFQSEIVPDLNGRVTGILLEGELIIRSLQDMEFTNDRCAPFIDEFTSNQLFISELADPDNNVGARFVEIFNASETALSLKGWSLVRYTNANTEVSSMVDLSEIVLEGKTTLVISPNEEEFQRVYGFAPDMAIGSNSPADSNGDDNLQLIDPFGKVIDAFGVVGEDGSGTDHEFEDGRALRKLNVDMANPNFANSEWEIYNDTGAAGTNNQPQIAPEDFTPGERN</sequence>
<comment type="caution">
    <text evidence="3">The sequence shown here is derived from an EMBL/GenBank/DDBJ whole genome shotgun (WGS) entry which is preliminary data.</text>
</comment>
<evidence type="ECO:0000259" key="2">
    <source>
        <dbReference type="PROSITE" id="PS51841"/>
    </source>
</evidence>
<feature type="domain" description="LTD" evidence="2">
    <location>
        <begin position="269"/>
        <end position="388"/>
    </location>
</feature>
<dbReference type="Gene3D" id="2.60.40.1260">
    <property type="entry name" value="Lamin Tail domain"/>
    <property type="match status" value="1"/>
</dbReference>
<dbReference type="PROSITE" id="PS51841">
    <property type="entry name" value="LTD"/>
    <property type="match status" value="1"/>
</dbReference>
<protein>
    <submittedName>
        <fullName evidence="3">DUF5689 domain-containing protein</fullName>
    </submittedName>
</protein>
<evidence type="ECO:0000256" key="1">
    <source>
        <dbReference type="SAM" id="MobiDB-lite"/>
    </source>
</evidence>
<dbReference type="EMBL" id="JBHSAW010000004">
    <property type="protein sequence ID" value="MFC4095557.1"/>
    <property type="molecule type" value="Genomic_DNA"/>
</dbReference>
<name>A0ABV8JR97_9FLAO</name>
<gene>
    <name evidence="3" type="ORF">ACFOUT_06705</name>
</gene>
<dbReference type="SUPFAM" id="SSF74853">
    <property type="entry name" value="Lamin A/C globular tail domain"/>
    <property type="match status" value="1"/>
</dbReference>
<dbReference type="InterPro" id="IPR001322">
    <property type="entry name" value="Lamin_tail_dom"/>
</dbReference>
<dbReference type="InterPro" id="IPR036415">
    <property type="entry name" value="Lamin_tail_dom_sf"/>
</dbReference>
<reference evidence="4" key="1">
    <citation type="journal article" date="2019" name="Int. J. Syst. Evol. Microbiol.">
        <title>The Global Catalogue of Microorganisms (GCM) 10K type strain sequencing project: providing services to taxonomists for standard genome sequencing and annotation.</title>
        <authorList>
            <consortium name="The Broad Institute Genomics Platform"/>
            <consortium name="The Broad Institute Genome Sequencing Center for Infectious Disease"/>
            <person name="Wu L."/>
            <person name="Ma J."/>
        </authorList>
    </citation>
    <scope>NUCLEOTIDE SEQUENCE [LARGE SCALE GENOMIC DNA]</scope>
    <source>
        <strain evidence="4">CECT 7477</strain>
    </source>
</reference>
<dbReference type="Proteomes" id="UP001595814">
    <property type="component" value="Unassembled WGS sequence"/>
</dbReference>